<proteinExistence type="predicted"/>
<sequence>MFATNQSRIFYYSLLLSKTIKLRIFRTINLPVFLYGHETWSLTLREKRTMMMFENRALRRILEPKRYKVTGDRKKLHNEELHNLWLDNIKMDLRKTGWDGMDWIDLAEDRNQWRACEHGMNLGVP</sequence>
<reference evidence="1 2" key="1">
    <citation type="submission" date="2017-12" db="EMBL/GenBank/DDBJ databases">
        <title>Hemimetabolous genomes reveal molecular basis of termite eusociality.</title>
        <authorList>
            <person name="Harrison M.C."/>
            <person name="Jongepier E."/>
            <person name="Robertson H.M."/>
            <person name="Arning N."/>
            <person name="Bitard-Feildel T."/>
            <person name="Chao H."/>
            <person name="Childers C.P."/>
            <person name="Dinh H."/>
            <person name="Doddapaneni H."/>
            <person name="Dugan S."/>
            <person name="Gowin J."/>
            <person name="Greiner C."/>
            <person name="Han Y."/>
            <person name="Hu H."/>
            <person name="Hughes D.S.T."/>
            <person name="Huylmans A.-K."/>
            <person name="Kemena C."/>
            <person name="Kremer L.P.M."/>
            <person name="Lee S.L."/>
            <person name="Lopez-Ezquerra A."/>
            <person name="Mallet L."/>
            <person name="Monroy-Kuhn J.M."/>
            <person name="Moser A."/>
            <person name="Murali S.C."/>
            <person name="Muzny D.M."/>
            <person name="Otani S."/>
            <person name="Piulachs M.-D."/>
            <person name="Poelchau M."/>
            <person name="Qu J."/>
            <person name="Schaub F."/>
            <person name="Wada-Katsumata A."/>
            <person name="Worley K.C."/>
            <person name="Xie Q."/>
            <person name="Ylla G."/>
            <person name="Poulsen M."/>
            <person name="Gibbs R.A."/>
            <person name="Schal C."/>
            <person name="Richards S."/>
            <person name="Belles X."/>
            <person name="Korb J."/>
            <person name="Bornberg-Bauer E."/>
        </authorList>
    </citation>
    <scope>NUCLEOTIDE SEQUENCE [LARGE SCALE GENOMIC DNA]</scope>
    <source>
        <tissue evidence="1">Whole body</tissue>
    </source>
</reference>
<comment type="caution">
    <text evidence="1">The sequence shown here is derived from an EMBL/GenBank/DDBJ whole genome shotgun (WGS) entry which is preliminary data.</text>
</comment>
<name>A0A2J7QDN9_9NEOP</name>
<dbReference type="EMBL" id="NEVH01015817">
    <property type="protein sequence ID" value="PNF26701.1"/>
    <property type="molecule type" value="Genomic_DNA"/>
</dbReference>
<keyword evidence="2" id="KW-1185">Reference proteome</keyword>
<evidence type="ECO:0000313" key="1">
    <source>
        <dbReference type="EMBL" id="PNF26701.1"/>
    </source>
</evidence>
<gene>
    <name evidence="1" type="ORF">B7P43_G03393</name>
</gene>
<accession>A0A2J7QDN9</accession>
<organism evidence="1 2">
    <name type="scientific">Cryptotermes secundus</name>
    <dbReference type="NCBI Taxonomy" id="105785"/>
    <lineage>
        <taxon>Eukaryota</taxon>
        <taxon>Metazoa</taxon>
        <taxon>Ecdysozoa</taxon>
        <taxon>Arthropoda</taxon>
        <taxon>Hexapoda</taxon>
        <taxon>Insecta</taxon>
        <taxon>Pterygota</taxon>
        <taxon>Neoptera</taxon>
        <taxon>Polyneoptera</taxon>
        <taxon>Dictyoptera</taxon>
        <taxon>Blattodea</taxon>
        <taxon>Blattoidea</taxon>
        <taxon>Termitoidae</taxon>
        <taxon>Kalotermitidae</taxon>
        <taxon>Cryptotermitinae</taxon>
        <taxon>Cryptotermes</taxon>
    </lineage>
</organism>
<evidence type="ECO:0000313" key="2">
    <source>
        <dbReference type="Proteomes" id="UP000235965"/>
    </source>
</evidence>
<dbReference type="InParanoid" id="A0A2J7QDN9"/>
<protein>
    <submittedName>
        <fullName evidence="1">Uncharacterized protein</fullName>
    </submittedName>
</protein>
<dbReference type="Proteomes" id="UP000235965">
    <property type="component" value="Unassembled WGS sequence"/>
</dbReference>
<dbReference type="AlphaFoldDB" id="A0A2J7QDN9"/>